<comment type="similarity">
    <text evidence="2">Belongs to the AB hydrolase superfamily. Lipase family.</text>
</comment>
<dbReference type="Gene3D" id="3.40.50.1820">
    <property type="entry name" value="alpha/beta hydrolase"/>
    <property type="match status" value="1"/>
</dbReference>
<keyword evidence="7" id="KW-0442">Lipid degradation</keyword>
<dbReference type="InterPro" id="IPR029058">
    <property type="entry name" value="AB_hydrolase_fold"/>
</dbReference>
<sequence>MSSRDATIKIEAGLLNIYTRKDNQRNVCKLSARQQVLNEIKRLIDRYLNEELSITIARHNLGGGLAMLSAYHDIAEIGLYLRKDGRVIPFCVFSFSGPRVGN</sequence>
<evidence type="ECO:0000256" key="8">
    <source>
        <dbReference type="ARBA" id="ARBA00023098"/>
    </source>
</evidence>
<keyword evidence="11" id="KW-1185">Reference proteome</keyword>
<evidence type="ECO:0000256" key="6">
    <source>
        <dbReference type="ARBA" id="ARBA00022946"/>
    </source>
</evidence>
<dbReference type="GO" id="GO:0008970">
    <property type="term" value="F:phospholipase A1 activity"/>
    <property type="evidence" value="ECO:0007669"/>
    <property type="project" value="UniProtKB-ARBA"/>
</dbReference>
<gene>
    <name evidence="10" type="ORF">RDI58_000872</name>
</gene>
<dbReference type="GO" id="GO:0016042">
    <property type="term" value="P:lipid catabolic process"/>
    <property type="evidence" value="ECO:0007669"/>
    <property type="project" value="UniProtKB-KW"/>
</dbReference>
<comment type="caution">
    <text evidence="10">The sequence shown here is derived from an EMBL/GenBank/DDBJ whole genome shotgun (WGS) entry which is preliminary data.</text>
</comment>
<protein>
    <recommendedName>
        <fullName evidence="9">Fungal lipase-type domain-containing protein</fullName>
    </recommendedName>
</protein>
<proteinExistence type="inferred from homology"/>
<dbReference type="PANTHER" id="PTHR31403:SF53">
    <property type="entry name" value="PHOSPHOLIPASE A1-IGAMMA2, CHLOROPLASTIC-LIKE"/>
    <property type="match status" value="1"/>
</dbReference>
<keyword evidence="8" id="KW-0443">Lipid metabolism</keyword>
<keyword evidence="3" id="KW-0150">Chloroplast</keyword>
<keyword evidence="5" id="KW-0378">Hydrolase</keyword>
<evidence type="ECO:0000256" key="1">
    <source>
        <dbReference type="ARBA" id="ARBA00004229"/>
    </source>
</evidence>
<accession>A0AAN8U8C4</accession>
<evidence type="ECO:0000256" key="2">
    <source>
        <dbReference type="ARBA" id="ARBA00010701"/>
    </source>
</evidence>
<keyword evidence="4" id="KW-0934">Plastid</keyword>
<dbReference type="Pfam" id="PF01764">
    <property type="entry name" value="Lipase_3"/>
    <property type="match status" value="1"/>
</dbReference>
<evidence type="ECO:0000256" key="7">
    <source>
        <dbReference type="ARBA" id="ARBA00022963"/>
    </source>
</evidence>
<organism evidence="10 11">
    <name type="scientific">Solanum bulbocastanum</name>
    <name type="common">Wild potato</name>
    <dbReference type="NCBI Taxonomy" id="147425"/>
    <lineage>
        <taxon>Eukaryota</taxon>
        <taxon>Viridiplantae</taxon>
        <taxon>Streptophyta</taxon>
        <taxon>Embryophyta</taxon>
        <taxon>Tracheophyta</taxon>
        <taxon>Spermatophyta</taxon>
        <taxon>Magnoliopsida</taxon>
        <taxon>eudicotyledons</taxon>
        <taxon>Gunneridae</taxon>
        <taxon>Pentapetalae</taxon>
        <taxon>asterids</taxon>
        <taxon>lamiids</taxon>
        <taxon>Solanales</taxon>
        <taxon>Solanaceae</taxon>
        <taxon>Solanoideae</taxon>
        <taxon>Solaneae</taxon>
        <taxon>Solanum</taxon>
    </lineage>
</organism>
<dbReference type="GO" id="GO:0009507">
    <property type="term" value="C:chloroplast"/>
    <property type="evidence" value="ECO:0007669"/>
    <property type="project" value="UniProtKB-SubCell"/>
</dbReference>
<evidence type="ECO:0000256" key="5">
    <source>
        <dbReference type="ARBA" id="ARBA00022801"/>
    </source>
</evidence>
<dbReference type="GO" id="GO:0047714">
    <property type="term" value="F:galactolipase activity"/>
    <property type="evidence" value="ECO:0007669"/>
    <property type="project" value="UniProtKB-ARBA"/>
</dbReference>
<evidence type="ECO:0000256" key="4">
    <source>
        <dbReference type="ARBA" id="ARBA00022640"/>
    </source>
</evidence>
<evidence type="ECO:0000313" key="11">
    <source>
        <dbReference type="Proteomes" id="UP001371456"/>
    </source>
</evidence>
<evidence type="ECO:0000259" key="9">
    <source>
        <dbReference type="Pfam" id="PF01764"/>
    </source>
</evidence>
<dbReference type="SUPFAM" id="SSF53474">
    <property type="entry name" value="alpha/beta-Hydrolases"/>
    <property type="match status" value="1"/>
</dbReference>
<dbReference type="AlphaFoldDB" id="A0AAN8U8C4"/>
<feature type="domain" description="Fungal lipase-type" evidence="9">
    <location>
        <begin position="7"/>
        <end position="102"/>
    </location>
</feature>
<keyword evidence="6" id="KW-0809">Transit peptide</keyword>
<dbReference type="EMBL" id="JBANQN010000001">
    <property type="protein sequence ID" value="KAK6803088.1"/>
    <property type="molecule type" value="Genomic_DNA"/>
</dbReference>
<dbReference type="Proteomes" id="UP001371456">
    <property type="component" value="Unassembled WGS sequence"/>
</dbReference>
<dbReference type="PANTHER" id="PTHR31403">
    <property type="entry name" value="PHOSPHOLIPASE A1-IBETA2, CHLOROPLASTIC"/>
    <property type="match status" value="1"/>
</dbReference>
<name>A0AAN8U8C4_SOLBU</name>
<reference evidence="10 11" key="1">
    <citation type="submission" date="2024-02" db="EMBL/GenBank/DDBJ databases">
        <title>de novo genome assembly of Solanum bulbocastanum strain 11H21.</title>
        <authorList>
            <person name="Hosaka A.J."/>
        </authorList>
    </citation>
    <scope>NUCLEOTIDE SEQUENCE [LARGE SCALE GENOMIC DNA]</scope>
    <source>
        <tissue evidence="10">Young leaves</tissue>
    </source>
</reference>
<comment type="subcellular location">
    <subcellularLocation>
        <location evidence="1">Plastid</location>
        <location evidence="1">Chloroplast</location>
    </subcellularLocation>
</comment>
<dbReference type="InterPro" id="IPR002921">
    <property type="entry name" value="Fungal_lipase-type"/>
</dbReference>
<evidence type="ECO:0000256" key="3">
    <source>
        <dbReference type="ARBA" id="ARBA00022528"/>
    </source>
</evidence>
<evidence type="ECO:0000313" key="10">
    <source>
        <dbReference type="EMBL" id="KAK6803088.1"/>
    </source>
</evidence>